<dbReference type="RefSeq" id="WP_317137362.1">
    <property type="nucleotide sequence ID" value="NZ_CP043875.1"/>
</dbReference>
<dbReference type="AlphaFoldDB" id="A0AA97FB96"/>
<keyword evidence="4 6" id="KW-1133">Transmembrane helix</keyword>
<organism evidence="9 10">
    <name type="scientific">Methanochimaera problematica</name>
    <dbReference type="NCBI Taxonomy" id="2609417"/>
    <lineage>
        <taxon>Archaea</taxon>
        <taxon>Methanobacteriati</taxon>
        <taxon>Methanobacteriota</taxon>
        <taxon>Stenosarchaea group</taxon>
        <taxon>Methanomicrobia</taxon>
        <taxon>Methanomicrobiales</taxon>
        <taxon>Methanomicrobiaceae</taxon>
        <taxon>Methanochimaera</taxon>
    </lineage>
</organism>
<reference evidence="9 10" key="1">
    <citation type="submission" date="2019-09" db="EMBL/GenBank/DDBJ databases">
        <title>The complete genome of Methanoplanus sp. FWC-SCC4.</title>
        <authorList>
            <person name="Chen S.-C."/>
            <person name="Zhou Y.-Z."/>
            <person name="Lai M.-C."/>
        </authorList>
    </citation>
    <scope>NUCLEOTIDE SEQUENCE [LARGE SCALE GENOMIC DNA]</scope>
    <source>
        <strain evidence="9 10">FWC-SCC4</strain>
    </source>
</reference>
<evidence type="ECO:0000313" key="9">
    <source>
        <dbReference type="EMBL" id="WOF15789.1"/>
    </source>
</evidence>
<evidence type="ECO:0000259" key="7">
    <source>
        <dbReference type="Pfam" id="PF01478"/>
    </source>
</evidence>
<dbReference type="InterPro" id="IPR009655">
    <property type="entry name" value="Preflagellin_peptidase_C"/>
</dbReference>
<keyword evidence="5 6" id="KW-0472">Membrane</keyword>
<dbReference type="GO" id="GO:0005886">
    <property type="term" value="C:plasma membrane"/>
    <property type="evidence" value="ECO:0007669"/>
    <property type="project" value="UniProtKB-SubCell"/>
</dbReference>
<dbReference type="KEGG" id="mefw:F1737_03305"/>
<evidence type="ECO:0000256" key="4">
    <source>
        <dbReference type="ARBA" id="ARBA00022989"/>
    </source>
</evidence>
<dbReference type="Gene3D" id="6.10.250.3240">
    <property type="match status" value="1"/>
</dbReference>
<feature type="domain" description="Prepilin type IV endopeptidase peptidase" evidence="7">
    <location>
        <begin position="10"/>
        <end position="127"/>
    </location>
</feature>
<evidence type="ECO:0000256" key="6">
    <source>
        <dbReference type="SAM" id="Phobius"/>
    </source>
</evidence>
<dbReference type="Pfam" id="PF06847">
    <property type="entry name" value="Arc_PepC_II"/>
    <property type="match status" value="1"/>
</dbReference>
<evidence type="ECO:0000259" key="8">
    <source>
        <dbReference type="Pfam" id="PF06847"/>
    </source>
</evidence>
<dbReference type="PANTHER" id="PTHR36506:SF1">
    <property type="entry name" value="PREFLAGELLIN PEPTIDASE"/>
    <property type="match status" value="1"/>
</dbReference>
<dbReference type="InterPro" id="IPR052218">
    <property type="entry name" value="Preflagellin_Peptidase"/>
</dbReference>
<name>A0AA97FB96_9EURY</name>
<evidence type="ECO:0000313" key="10">
    <source>
        <dbReference type="Proteomes" id="UP001301797"/>
    </source>
</evidence>
<feature type="transmembrane region" description="Helical" evidence="6">
    <location>
        <begin position="83"/>
        <end position="103"/>
    </location>
</feature>
<proteinExistence type="predicted"/>
<keyword evidence="2" id="KW-1003">Cell membrane</keyword>
<dbReference type="InterPro" id="IPR000045">
    <property type="entry name" value="Prepilin_IV_endopep_pep"/>
</dbReference>
<feature type="transmembrane region" description="Helical" evidence="6">
    <location>
        <begin position="115"/>
        <end position="141"/>
    </location>
</feature>
<evidence type="ECO:0000256" key="5">
    <source>
        <dbReference type="ARBA" id="ARBA00023136"/>
    </source>
</evidence>
<evidence type="ECO:0000256" key="1">
    <source>
        <dbReference type="ARBA" id="ARBA00004651"/>
    </source>
</evidence>
<comment type="subcellular location">
    <subcellularLocation>
        <location evidence="1">Cell membrane</location>
        <topology evidence="1">Multi-pass membrane protein</topology>
    </subcellularLocation>
</comment>
<gene>
    <name evidence="9" type="ORF">F1737_03305</name>
</gene>
<accession>A0AA97FB96</accession>
<dbReference type="PANTHER" id="PTHR36506">
    <property type="entry name" value="PREFLAGELLIN PEPTIDASE"/>
    <property type="match status" value="1"/>
</dbReference>
<evidence type="ECO:0000256" key="2">
    <source>
        <dbReference type="ARBA" id="ARBA00022475"/>
    </source>
</evidence>
<sequence length="262" mass="30214">MIEPLVISSIVITVTLLYASYRDVKERRVPFRTWYPMIAICVPISVWAYSLLIVSDLRFAFGYILMVVVFCSMFYFSSAYLHLFGGADAWALIFITAFVPLFPVEPLWSYPVLPFLPLTVLVNAVVLNLATPIGLLVFNIMKKNYAPLRYMFVGYPVDGKRITEYFGFIMEDFEDSEGELKRHYISFADAIKRMISGKRRMYTKDLKKDPEEYKVEIEMYRRAGHVWISYGVPFIIPIAAGFITAILFGDIVYVVMRTLGLF</sequence>
<dbReference type="Gene3D" id="1.20.120.1220">
    <property type="match status" value="1"/>
</dbReference>
<keyword evidence="10" id="KW-1185">Reference proteome</keyword>
<feature type="transmembrane region" description="Helical" evidence="6">
    <location>
        <begin position="6"/>
        <end position="21"/>
    </location>
</feature>
<dbReference type="EMBL" id="CP043875">
    <property type="protein sequence ID" value="WOF15789.1"/>
    <property type="molecule type" value="Genomic_DNA"/>
</dbReference>
<evidence type="ECO:0000256" key="3">
    <source>
        <dbReference type="ARBA" id="ARBA00022692"/>
    </source>
</evidence>
<dbReference type="Pfam" id="PF01478">
    <property type="entry name" value="Peptidase_A24"/>
    <property type="match status" value="1"/>
</dbReference>
<protein>
    <submittedName>
        <fullName evidence="9">Peptidase A24</fullName>
    </submittedName>
</protein>
<dbReference type="GeneID" id="85229164"/>
<feature type="transmembrane region" description="Helical" evidence="6">
    <location>
        <begin position="33"/>
        <end position="53"/>
    </location>
</feature>
<keyword evidence="3 6" id="KW-0812">Transmembrane</keyword>
<feature type="transmembrane region" description="Helical" evidence="6">
    <location>
        <begin position="59"/>
        <end position="76"/>
    </location>
</feature>
<dbReference type="GO" id="GO:0004190">
    <property type="term" value="F:aspartic-type endopeptidase activity"/>
    <property type="evidence" value="ECO:0007669"/>
    <property type="project" value="InterPro"/>
</dbReference>
<feature type="transmembrane region" description="Helical" evidence="6">
    <location>
        <begin position="227"/>
        <end position="256"/>
    </location>
</feature>
<dbReference type="Proteomes" id="UP001301797">
    <property type="component" value="Chromosome"/>
</dbReference>
<feature type="domain" description="Preflagellin peptidase C-terminal" evidence="8">
    <location>
        <begin position="147"/>
        <end position="251"/>
    </location>
</feature>